<dbReference type="EMBL" id="CAMPGE010002075">
    <property type="protein sequence ID" value="CAI2360881.1"/>
    <property type="molecule type" value="Genomic_DNA"/>
</dbReference>
<feature type="transmembrane region" description="Helical" evidence="5">
    <location>
        <begin position="1129"/>
        <end position="1147"/>
    </location>
</feature>
<keyword evidence="5" id="KW-0472">Membrane</keyword>
<keyword evidence="2" id="KW-0677">Repeat</keyword>
<feature type="compositionally biased region" description="Basic residues" evidence="4">
    <location>
        <begin position="1285"/>
        <end position="1297"/>
    </location>
</feature>
<evidence type="ECO:0000256" key="4">
    <source>
        <dbReference type="SAM" id="MobiDB-lite"/>
    </source>
</evidence>
<evidence type="ECO:0000256" key="5">
    <source>
        <dbReference type="SAM" id="Phobius"/>
    </source>
</evidence>
<feature type="region of interest" description="Disordered" evidence="4">
    <location>
        <begin position="1235"/>
        <end position="1297"/>
    </location>
</feature>
<keyword evidence="8" id="KW-1185">Reference proteome</keyword>
<feature type="transmembrane region" description="Helical" evidence="5">
    <location>
        <begin position="1073"/>
        <end position="1093"/>
    </location>
</feature>
<evidence type="ECO:0000256" key="3">
    <source>
        <dbReference type="ARBA" id="ARBA00023157"/>
    </source>
</evidence>
<organism evidence="7 8">
    <name type="scientific">Euplotes crassus</name>
    <dbReference type="NCBI Taxonomy" id="5936"/>
    <lineage>
        <taxon>Eukaryota</taxon>
        <taxon>Sar</taxon>
        <taxon>Alveolata</taxon>
        <taxon>Ciliophora</taxon>
        <taxon>Intramacronucleata</taxon>
        <taxon>Spirotrichea</taxon>
        <taxon>Hypotrichia</taxon>
        <taxon>Euplotida</taxon>
        <taxon>Euplotidae</taxon>
        <taxon>Moneuplotes</taxon>
    </lineage>
</organism>
<feature type="transmembrane region" description="Helical" evidence="5">
    <location>
        <begin position="1099"/>
        <end position="1117"/>
    </location>
</feature>
<feature type="transmembrane region" description="Helical" evidence="5">
    <location>
        <begin position="990"/>
        <end position="1011"/>
    </location>
</feature>
<reference evidence="7" key="1">
    <citation type="submission" date="2023-07" db="EMBL/GenBank/DDBJ databases">
        <authorList>
            <consortium name="AG Swart"/>
            <person name="Singh M."/>
            <person name="Singh A."/>
            <person name="Seah K."/>
            <person name="Emmerich C."/>
        </authorList>
    </citation>
    <scope>NUCLEOTIDE SEQUENCE</scope>
    <source>
        <strain evidence="7">DP1</strain>
    </source>
</reference>
<accession>A0AAD1U677</accession>
<name>A0AAD1U677_EUPCR</name>
<keyword evidence="5" id="KW-0812">Transmembrane</keyword>
<comment type="caution">
    <text evidence="7">The sequence shown here is derived from an EMBL/GenBank/DDBJ whole genome shotgun (WGS) entry which is preliminary data.</text>
</comment>
<keyword evidence="5" id="KW-1133">Transmembrane helix</keyword>
<evidence type="ECO:0000313" key="7">
    <source>
        <dbReference type="EMBL" id="CAI2360881.1"/>
    </source>
</evidence>
<sequence length="1297" mass="148499">MISLPTLAFLWTILVQKGVGTSLTWNFDNDPTSSLEFQSDPPNANITIQSLDYYLKFDSVNTPSFNRSATGMIVLNSQNTVEITDVSFSTDTYTVYMEVYIYKKTYNSTLFCHHVDIYTNNPLSGDRVRWCVRIEQDANDFHVHSEAYDDDDLFVNKVTYSGETGISGWRAFRFTIDCQSSCSNYHFYTNVTAGVPGTFLGEKSLTNTKFAWDYTWPKQYFGQFVNDTGSNPASNWFVGMIDLLVICDDVSFCGQNISLTRDTLVADSKKLYEYHWPLNGVYNKYDEDDSRQVSYEQIRHDSGQTNITFYNDDNERVVYPTNNGWVSLYRDNWIRTEPFPFNNAVQFTIEFEFLKFRRDSVFEVYPWAEDSSDWNQFRGKYHHKMTVYSKESDHGCDSLDSGKWTKTIISYSYIDEANKIWLGMGRQTLRDNADTSATDSRFSPHQIDGGPIKGLNSATMSIRIKSLRGIIRNLKFYPWALNDDTFRSHGNYTDPDNSDWEYQENLEDKYFRKFWENKKTISDSDNACLNYFTDQPQLCMDLTHKKHEYCSEGFREEYYHCIDHCGDAIVQMAPRIIECDDGNTEDGDGCSKNCMIEDRWICEVDPILNNKSYCQPTCGSGTLETDTEQCDDGNNSNGDGCERNCTITYKYSCEDVSDQPSYCTPACGNSELNTEYDETCDDGNNLDFDGCSRDCIIEHNYDCTHVTGKPDNCTTEFSRPVIVSDKFDQTKNTITIEFDQEMMDQEVNDTSVLLSIESPKAEISLTFTTKFEGKQFIASFTPKPNLVGGIGEIITLNLQETAMFKSNNSIPMLSPVSFAYAVPPFPVSGLAESSGKGASYAFLLTMTISLCVGMLTGGSSETMWSLANTLQILFFMGLIELDYPSDLANTFKIMAYSNFENPFSKYITSAAFFGVNFISSPVSSNFESLGFESTNILFNSFDKIGMICLFILLVLISSLFYKCAGKSESRTARCVKKFDKSIRYESFTRFVIELILNLSVACWINIWYGGVSTAEDIIAFVISSLILFGMFVLTAYGIYYPVYHFDDIKMNPVIHERHCLFFVDFKKQRIKQLLYFGFFMIRRMMFAFVIICMKEDPKKQLILCMFMFTCQLYYCVLEKPYVSQINNVLNVYNELILVSFTCFLYLFTCTTDSNTITQIEWACIMVISIFFLVNWSIIFPFLIYTTAKSCKRKRFDKSILDEGGPMTYNIKTPAKNGPNRPRLSVQELRKKIAENHPSYTHPHQIKIKKVPAISKSNRPFPNISPQTKRNPISPHKISSGGSSAPRRHKPKPSMNKH</sequence>
<dbReference type="InterPro" id="IPR011936">
    <property type="entry name" value="Myxo_disulph_rpt"/>
</dbReference>
<feature type="signal peptide" evidence="6">
    <location>
        <begin position="1"/>
        <end position="20"/>
    </location>
</feature>
<dbReference type="PANTHER" id="PTHR38934">
    <property type="entry name" value="HYPHALLY REGULATED CELL WALL PROTEIN 1"/>
    <property type="match status" value="1"/>
</dbReference>
<feature type="transmembrane region" description="Helical" evidence="5">
    <location>
        <begin position="1017"/>
        <end position="1040"/>
    </location>
</feature>
<evidence type="ECO:0000256" key="2">
    <source>
        <dbReference type="ARBA" id="ARBA00022737"/>
    </source>
</evidence>
<feature type="transmembrane region" description="Helical" evidence="5">
    <location>
        <begin position="944"/>
        <end position="961"/>
    </location>
</feature>
<feature type="chain" id="PRO_5042055560" evidence="6">
    <location>
        <begin position="21"/>
        <end position="1297"/>
    </location>
</feature>
<feature type="compositionally biased region" description="Polar residues" evidence="4">
    <location>
        <begin position="1254"/>
        <end position="1270"/>
    </location>
</feature>
<gene>
    <name evidence="7" type="ORF">ECRASSUSDP1_LOCUS2188</name>
</gene>
<keyword evidence="3" id="KW-1015">Disulfide bond</keyword>
<dbReference type="PANTHER" id="PTHR38934:SF6">
    <property type="entry name" value="CHROMOSOME UNDETERMINED SCAFFOLD_176, WHOLE GENOME SHOTGUN SEQUENCE"/>
    <property type="match status" value="1"/>
</dbReference>
<dbReference type="Proteomes" id="UP001295684">
    <property type="component" value="Unassembled WGS sequence"/>
</dbReference>
<dbReference type="Pfam" id="PF13948">
    <property type="entry name" value="DUF4215"/>
    <property type="match status" value="3"/>
</dbReference>
<evidence type="ECO:0000313" key="8">
    <source>
        <dbReference type="Proteomes" id="UP001295684"/>
    </source>
</evidence>
<keyword evidence="1 6" id="KW-0732">Signal</keyword>
<proteinExistence type="predicted"/>
<evidence type="ECO:0000256" key="1">
    <source>
        <dbReference type="ARBA" id="ARBA00022729"/>
    </source>
</evidence>
<dbReference type="NCBIfam" id="TIGR02232">
    <property type="entry name" value="myxo_disulf_rpt"/>
    <property type="match status" value="3"/>
</dbReference>
<protein>
    <submittedName>
        <fullName evidence="7">Uncharacterized protein</fullName>
    </submittedName>
</protein>
<feature type="transmembrane region" description="Helical" evidence="5">
    <location>
        <begin position="1159"/>
        <end position="1184"/>
    </location>
</feature>
<evidence type="ECO:0000256" key="6">
    <source>
        <dbReference type="SAM" id="SignalP"/>
    </source>
</evidence>